<dbReference type="RefSeq" id="WP_254597804.1">
    <property type="nucleotide sequence ID" value="NZ_CABVQN010000012.1"/>
</dbReference>
<accession>A0A6P2XB27</accession>
<evidence type="ECO:0008006" key="3">
    <source>
        <dbReference type="Google" id="ProtNLM"/>
    </source>
</evidence>
<dbReference type="EMBL" id="CABVQN010000012">
    <property type="protein sequence ID" value="VWD06740.1"/>
    <property type="molecule type" value="Genomic_DNA"/>
</dbReference>
<dbReference type="PROSITE" id="PS51257">
    <property type="entry name" value="PROKAR_LIPOPROTEIN"/>
    <property type="match status" value="1"/>
</dbReference>
<name>A0A6P2XB27_BURL3</name>
<protein>
    <recommendedName>
        <fullName evidence="3">Lipoprotein</fullName>
    </recommendedName>
</protein>
<organism evidence="1 2">
    <name type="scientific">Burkholderia lata (strain ATCC 17760 / DSM 23089 / LMG 22485 / NCIMB 9086 / R18194 / 383)</name>
    <dbReference type="NCBI Taxonomy" id="482957"/>
    <lineage>
        <taxon>Bacteria</taxon>
        <taxon>Pseudomonadati</taxon>
        <taxon>Pseudomonadota</taxon>
        <taxon>Betaproteobacteria</taxon>
        <taxon>Burkholderiales</taxon>
        <taxon>Burkholderiaceae</taxon>
        <taxon>Burkholderia</taxon>
        <taxon>Burkholderia cepacia complex</taxon>
    </lineage>
</organism>
<proteinExistence type="predicted"/>
<evidence type="ECO:0000313" key="1">
    <source>
        <dbReference type="EMBL" id="VWD06740.1"/>
    </source>
</evidence>
<reference evidence="1 2" key="1">
    <citation type="submission" date="2019-09" db="EMBL/GenBank/DDBJ databases">
        <authorList>
            <person name="Depoorter E."/>
        </authorList>
    </citation>
    <scope>NUCLEOTIDE SEQUENCE [LARGE SCALE GENOMIC DNA]</scope>
    <source>
        <strain evidence="1">R-39750</strain>
    </source>
</reference>
<dbReference type="Proteomes" id="UP000494110">
    <property type="component" value="Unassembled WGS sequence"/>
</dbReference>
<sequence length="83" mass="8844">MTDRLSRYARRTIQTITLVAVIGLGACDKHPGPVAQLLGLSSLPKDYDTLGASSLTLNYAPWYIHQWGIEGQDGSEADGALAG</sequence>
<evidence type="ECO:0000313" key="2">
    <source>
        <dbReference type="Proteomes" id="UP000494110"/>
    </source>
</evidence>
<gene>
    <name evidence="1" type="ORF">BLA39750_02944</name>
</gene>
<dbReference type="AlphaFoldDB" id="A0A6P2XB27"/>